<feature type="chain" id="PRO_5034382829" evidence="11">
    <location>
        <begin position="20"/>
        <end position="401"/>
    </location>
</feature>
<evidence type="ECO:0000256" key="5">
    <source>
        <dbReference type="ARBA" id="ARBA00022723"/>
    </source>
</evidence>
<dbReference type="PANTHER" id="PTHR16059:SF16">
    <property type="entry name" value="ANTHRAX TOXIN RECEPTOR-LIKE"/>
    <property type="match status" value="1"/>
</dbReference>
<evidence type="ECO:0000313" key="15">
    <source>
        <dbReference type="Ensembl" id="ENSCLMP00005008577.1"/>
    </source>
</evidence>
<evidence type="ECO:0000259" key="14">
    <source>
        <dbReference type="Pfam" id="PF05587"/>
    </source>
</evidence>
<evidence type="ECO:0000256" key="2">
    <source>
        <dbReference type="ARBA" id="ARBA00008095"/>
    </source>
</evidence>
<dbReference type="Pfam" id="PF05586">
    <property type="entry name" value="Ant_C"/>
    <property type="match status" value="1"/>
</dbReference>
<evidence type="ECO:0000256" key="7">
    <source>
        <dbReference type="ARBA" id="ARBA00022989"/>
    </source>
</evidence>
<keyword evidence="6 11" id="KW-0732">Signal</keyword>
<dbReference type="Gene3D" id="3.40.50.410">
    <property type="entry name" value="von Willebrand factor, type A domain"/>
    <property type="match status" value="1"/>
</dbReference>
<reference evidence="15" key="1">
    <citation type="submission" date="2025-08" db="UniProtKB">
        <authorList>
            <consortium name="Ensembl"/>
        </authorList>
    </citation>
    <scope>IDENTIFICATION</scope>
</reference>
<dbReference type="Pfam" id="PF05587">
    <property type="entry name" value="Anth_Ig"/>
    <property type="match status" value="1"/>
</dbReference>
<dbReference type="SUPFAM" id="SSF53300">
    <property type="entry name" value="vWA-like"/>
    <property type="match status" value="1"/>
</dbReference>
<dbReference type="GeneTree" id="ENSGT00940000157727"/>
<protein>
    <submittedName>
        <fullName evidence="15">ANTXR cell adhesion molecule 1d</fullName>
    </submittedName>
</protein>
<keyword evidence="16" id="KW-1185">Reference proteome</keyword>
<dbReference type="Pfam" id="PF00092">
    <property type="entry name" value="VWA"/>
    <property type="match status" value="1"/>
</dbReference>
<dbReference type="InterPro" id="IPR002035">
    <property type="entry name" value="VWF_A"/>
</dbReference>
<evidence type="ECO:0000256" key="11">
    <source>
        <dbReference type="SAM" id="SignalP"/>
    </source>
</evidence>
<feature type="region of interest" description="Disordered" evidence="9">
    <location>
        <begin position="264"/>
        <end position="286"/>
    </location>
</feature>
<feature type="domain" description="Anthrax toxin receptor C-terminal" evidence="13">
    <location>
        <begin position="304"/>
        <end position="388"/>
    </location>
</feature>
<name>A0A8C2WTN5_CYCLU</name>
<evidence type="ECO:0000256" key="4">
    <source>
        <dbReference type="ARBA" id="ARBA00022692"/>
    </source>
</evidence>
<evidence type="ECO:0000259" key="13">
    <source>
        <dbReference type="Pfam" id="PF05586"/>
    </source>
</evidence>
<reference evidence="15" key="2">
    <citation type="submission" date="2025-09" db="UniProtKB">
        <authorList>
            <consortium name="Ensembl"/>
        </authorList>
    </citation>
    <scope>IDENTIFICATION</scope>
</reference>
<dbReference type="GO" id="GO:0004888">
    <property type="term" value="F:transmembrane signaling receptor activity"/>
    <property type="evidence" value="ECO:0007669"/>
    <property type="project" value="TreeGrafter"/>
</dbReference>
<proteinExistence type="inferred from homology"/>
<dbReference type="PANTHER" id="PTHR16059">
    <property type="entry name" value="ANTHRAX TOXIN RECEPTOR"/>
    <property type="match status" value="1"/>
</dbReference>
<dbReference type="GO" id="GO:0009986">
    <property type="term" value="C:cell surface"/>
    <property type="evidence" value="ECO:0007669"/>
    <property type="project" value="TreeGrafter"/>
</dbReference>
<sequence length="401" mass="45132">MFLALALLGIFLLDVSVKGELQGEQQEEEEEEEERSCQGAFDLYFVLDKSGSVKNHWIEIYSFVEQLAEKFISPMLRMSFIVFSTRGTIILKLTENREAITGGLTALRRVIPGGDTFMNLGLEMLATIADTVEHVFPVWGGFQALRGIIDSIIKKSCIEILAAEPSSVCAGESFQVVVRGNGFLHARNIDQVLCSFKLNDTLTVDERPAGIEDTFLLCPAPVVEEFDGTIVLVSLLVVFLLLALLLMWWFWPLCCTLVIKEPPPPPPPEPDSDDEDGMPKKRWPTVDASYYGGRGVGGIKRMEVRWGEKGSTEEGAKLDKPKNAVVKMPEQEFEPYEPKPRKPPRRPPQQRRWYSPIQGKLDALWALFGRGYDQVSLMRPHPGDEVSFTLNYSHISFFIFT</sequence>
<evidence type="ECO:0000256" key="6">
    <source>
        <dbReference type="ARBA" id="ARBA00022729"/>
    </source>
</evidence>
<dbReference type="Ensembl" id="ENSCLMT00005009379.1">
    <property type="protein sequence ID" value="ENSCLMP00005008577.1"/>
    <property type="gene ID" value="ENSCLMG00005003692.1"/>
</dbReference>
<dbReference type="InterPro" id="IPR008399">
    <property type="entry name" value="Anthrax_toxin_rcpt_C"/>
</dbReference>
<organism evidence="15 16">
    <name type="scientific">Cyclopterus lumpus</name>
    <name type="common">Lumpsucker</name>
    <dbReference type="NCBI Taxonomy" id="8103"/>
    <lineage>
        <taxon>Eukaryota</taxon>
        <taxon>Metazoa</taxon>
        <taxon>Chordata</taxon>
        <taxon>Craniata</taxon>
        <taxon>Vertebrata</taxon>
        <taxon>Euteleostomi</taxon>
        <taxon>Actinopterygii</taxon>
        <taxon>Neopterygii</taxon>
        <taxon>Teleostei</taxon>
        <taxon>Neoteleostei</taxon>
        <taxon>Acanthomorphata</taxon>
        <taxon>Eupercaria</taxon>
        <taxon>Perciformes</taxon>
        <taxon>Cottioidei</taxon>
        <taxon>Cottales</taxon>
        <taxon>Cyclopteridae</taxon>
        <taxon>Cyclopterus</taxon>
    </lineage>
</organism>
<comment type="subcellular location">
    <subcellularLocation>
        <location evidence="1">Membrane</location>
        <topology evidence="1">Single-pass type I membrane protein</topology>
    </subcellularLocation>
</comment>
<dbReference type="InterPro" id="IPR008400">
    <property type="entry name" value="Anthrax_toxin_rcpt_extracel"/>
</dbReference>
<dbReference type="GO" id="GO:0046872">
    <property type="term" value="F:metal ion binding"/>
    <property type="evidence" value="ECO:0007669"/>
    <property type="project" value="UniProtKB-KW"/>
</dbReference>
<dbReference type="GO" id="GO:0005886">
    <property type="term" value="C:plasma membrane"/>
    <property type="evidence" value="ECO:0007669"/>
    <property type="project" value="TreeGrafter"/>
</dbReference>
<evidence type="ECO:0000313" key="16">
    <source>
        <dbReference type="Proteomes" id="UP000694565"/>
    </source>
</evidence>
<keyword evidence="8 10" id="KW-0472">Membrane</keyword>
<evidence type="ECO:0000256" key="8">
    <source>
        <dbReference type="ARBA" id="ARBA00023136"/>
    </source>
</evidence>
<dbReference type="InterPro" id="IPR036465">
    <property type="entry name" value="vWFA_dom_sf"/>
</dbReference>
<evidence type="ECO:0000256" key="9">
    <source>
        <dbReference type="SAM" id="MobiDB-lite"/>
    </source>
</evidence>
<dbReference type="Proteomes" id="UP000694565">
    <property type="component" value="Unplaced"/>
</dbReference>
<keyword evidence="3" id="KW-0597">Phosphoprotein</keyword>
<accession>A0A8C2WTN5</accession>
<evidence type="ECO:0000256" key="1">
    <source>
        <dbReference type="ARBA" id="ARBA00004479"/>
    </source>
</evidence>
<evidence type="ECO:0000259" key="12">
    <source>
        <dbReference type="Pfam" id="PF00092"/>
    </source>
</evidence>
<evidence type="ECO:0000256" key="3">
    <source>
        <dbReference type="ARBA" id="ARBA00022553"/>
    </source>
</evidence>
<feature type="transmembrane region" description="Helical" evidence="10">
    <location>
        <begin position="230"/>
        <end position="251"/>
    </location>
</feature>
<keyword evidence="4 10" id="KW-0812">Transmembrane</keyword>
<dbReference type="AlphaFoldDB" id="A0A8C2WTN5"/>
<comment type="similarity">
    <text evidence="2">Belongs to the ATR family.</text>
</comment>
<keyword evidence="5" id="KW-0479">Metal-binding</keyword>
<feature type="domain" description="Anthrax toxin receptor extracellular" evidence="14">
    <location>
        <begin position="155"/>
        <end position="232"/>
    </location>
</feature>
<keyword evidence="7 10" id="KW-1133">Transmembrane helix</keyword>
<feature type="signal peptide" evidence="11">
    <location>
        <begin position="1"/>
        <end position="19"/>
    </location>
</feature>
<evidence type="ECO:0000256" key="10">
    <source>
        <dbReference type="SAM" id="Phobius"/>
    </source>
</evidence>
<feature type="domain" description="VWFA" evidence="12">
    <location>
        <begin position="42"/>
        <end position="127"/>
    </location>
</feature>
<feature type="region of interest" description="Disordered" evidence="9">
    <location>
        <begin position="329"/>
        <end position="353"/>
    </location>
</feature>